<reference evidence="2 3" key="1">
    <citation type="journal article" date="2018" name="PLoS Pathog.">
        <title>Evolution of structural diversity of trichothecenes, a family of toxins produced by plant pathogenic and entomopathogenic fungi.</title>
        <authorList>
            <person name="Proctor R.H."/>
            <person name="McCormick S.P."/>
            <person name="Kim H.S."/>
            <person name="Cardoza R.E."/>
            <person name="Stanley A.M."/>
            <person name="Lindo L."/>
            <person name="Kelly A."/>
            <person name="Brown D.W."/>
            <person name="Lee T."/>
            <person name="Vaughan M.M."/>
            <person name="Alexander N.J."/>
            <person name="Busman M."/>
            <person name="Gutierrez S."/>
        </authorList>
    </citation>
    <scope>NUCLEOTIDE SEQUENCE [LARGE SCALE GENOMIC DNA]</scope>
    <source>
        <strain evidence="2 3">IBT 40837</strain>
    </source>
</reference>
<feature type="non-terminal residue" evidence="2">
    <location>
        <position position="1"/>
    </location>
</feature>
<feature type="compositionally biased region" description="Pro residues" evidence="1">
    <location>
        <begin position="74"/>
        <end position="88"/>
    </location>
</feature>
<feature type="compositionally biased region" description="Polar residues" evidence="1">
    <location>
        <begin position="205"/>
        <end position="216"/>
    </location>
</feature>
<sequence length="295" mass="31017">GFVPSPVPGPPQTSSPIPGHQAYAPPYSASSSPLPSPAMASYQFQPINQAPPQNLYAAPTHTPPTASPGLPASMPYPPPQQFTSPPPSSSYDIPQPTYASSAEQPPPQPPRPQYQQAPMGTYPPPSPHSPAPYGYGNVPRPNTQPPSSTQPSPYNLPYGPAIAPHQHQYPTQATYAAPNSYAPSSPDPQDPYATPPLPPRPATTQGSQPQVLTGFTSHVVAYPPPPRRVFDPPPAIPTQPNRKQSAGTSGGRLFSSSSALKWIDKTGKGLENRLDAVLGSQASSGKPPPQPPRPT</sequence>
<evidence type="ECO:0000256" key="1">
    <source>
        <dbReference type="SAM" id="MobiDB-lite"/>
    </source>
</evidence>
<feature type="compositionally biased region" description="Polar residues" evidence="1">
    <location>
        <begin position="238"/>
        <end position="247"/>
    </location>
</feature>
<feature type="compositionally biased region" description="Pro residues" evidence="1">
    <location>
        <begin position="121"/>
        <end position="130"/>
    </location>
</feature>
<dbReference type="OrthoDB" id="4900435at2759"/>
<proteinExistence type="predicted"/>
<feature type="compositionally biased region" description="Pro residues" evidence="1">
    <location>
        <begin position="185"/>
        <end position="201"/>
    </location>
</feature>
<name>A0A395NA99_TRIAR</name>
<feature type="compositionally biased region" description="Low complexity" evidence="1">
    <location>
        <begin position="131"/>
        <end position="153"/>
    </location>
</feature>
<feature type="compositionally biased region" description="Polar residues" evidence="1">
    <location>
        <begin position="43"/>
        <end position="52"/>
    </location>
</feature>
<comment type="caution">
    <text evidence="2">The sequence shown here is derived from an EMBL/GenBank/DDBJ whole genome shotgun (WGS) entry which is preliminary data.</text>
</comment>
<feature type="compositionally biased region" description="Low complexity" evidence="1">
    <location>
        <begin position="22"/>
        <end position="42"/>
    </location>
</feature>
<feature type="region of interest" description="Disordered" evidence="1">
    <location>
        <begin position="1"/>
        <end position="258"/>
    </location>
</feature>
<protein>
    <submittedName>
        <fullName evidence="2">Uncharacterized protein</fullName>
    </submittedName>
</protein>
<evidence type="ECO:0000313" key="3">
    <source>
        <dbReference type="Proteomes" id="UP000266272"/>
    </source>
</evidence>
<dbReference type="Proteomes" id="UP000266272">
    <property type="component" value="Unassembled WGS sequence"/>
</dbReference>
<evidence type="ECO:0000313" key="2">
    <source>
        <dbReference type="EMBL" id="RFU72821.1"/>
    </source>
</evidence>
<gene>
    <name evidence="2" type="ORF">TARUN_9433</name>
</gene>
<dbReference type="AlphaFoldDB" id="A0A395NA99"/>
<keyword evidence="3" id="KW-1185">Reference proteome</keyword>
<feature type="region of interest" description="Disordered" evidence="1">
    <location>
        <begin position="276"/>
        <end position="295"/>
    </location>
</feature>
<feature type="compositionally biased region" description="Pro residues" evidence="1">
    <location>
        <begin position="222"/>
        <end position="237"/>
    </location>
</feature>
<accession>A0A395NA99</accession>
<dbReference type="STRING" id="490622.A0A395NA99"/>
<feature type="compositionally biased region" description="Pro residues" evidence="1">
    <location>
        <begin position="1"/>
        <end position="13"/>
    </location>
</feature>
<organism evidence="2 3">
    <name type="scientific">Trichoderma arundinaceum</name>
    <dbReference type="NCBI Taxonomy" id="490622"/>
    <lineage>
        <taxon>Eukaryota</taxon>
        <taxon>Fungi</taxon>
        <taxon>Dikarya</taxon>
        <taxon>Ascomycota</taxon>
        <taxon>Pezizomycotina</taxon>
        <taxon>Sordariomycetes</taxon>
        <taxon>Hypocreomycetidae</taxon>
        <taxon>Hypocreales</taxon>
        <taxon>Hypocreaceae</taxon>
        <taxon>Trichoderma</taxon>
    </lineage>
</organism>
<feature type="compositionally biased region" description="Pro residues" evidence="1">
    <location>
        <begin position="286"/>
        <end position="295"/>
    </location>
</feature>
<dbReference type="EMBL" id="PXOA01000767">
    <property type="protein sequence ID" value="RFU72821.1"/>
    <property type="molecule type" value="Genomic_DNA"/>
</dbReference>